<accession>A0A9P3GFT2</accession>
<dbReference type="Proteomes" id="UP000703269">
    <property type="component" value="Unassembled WGS sequence"/>
</dbReference>
<organism evidence="2 3">
    <name type="scientific">Phanerochaete sordida</name>
    <dbReference type="NCBI Taxonomy" id="48140"/>
    <lineage>
        <taxon>Eukaryota</taxon>
        <taxon>Fungi</taxon>
        <taxon>Dikarya</taxon>
        <taxon>Basidiomycota</taxon>
        <taxon>Agaricomycotina</taxon>
        <taxon>Agaricomycetes</taxon>
        <taxon>Polyporales</taxon>
        <taxon>Phanerochaetaceae</taxon>
        <taxon>Phanerochaete</taxon>
    </lineage>
</organism>
<evidence type="ECO:0000313" key="2">
    <source>
        <dbReference type="EMBL" id="GJE92940.1"/>
    </source>
</evidence>
<comment type="caution">
    <text evidence="2">The sequence shown here is derived from an EMBL/GenBank/DDBJ whole genome shotgun (WGS) entry which is preliminary data.</text>
</comment>
<reference evidence="2 3" key="1">
    <citation type="submission" date="2021-08" db="EMBL/GenBank/DDBJ databases">
        <title>Draft Genome Sequence of Phanerochaete sordida strain YK-624.</title>
        <authorList>
            <person name="Mori T."/>
            <person name="Dohra H."/>
            <person name="Suzuki T."/>
            <person name="Kawagishi H."/>
            <person name="Hirai H."/>
        </authorList>
    </citation>
    <scope>NUCLEOTIDE SEQUENCE [LARGE SCALE GENOMIC DNA]</scope>
    <source>
        <strain evidence="2 3">YK-624</strain>
    </source>
</reference>
<name>A0A9P3GFT2_9APHY</name>
<evidence type="ECO:0000259" key="1">
    <source>
        <dbReference type="Pfam" id="PF20526"/>
    </source>
</evidence>
<dbReference type="OrthoDB" id="2799313at2759"/>
<evidence type="ECO:0000313" key="3">
    <source>
        <dbReference type="Proteomes" id="UP000703269"/>
    </source>
</evidence>
<proteinExistence type="predicted"/>
<dbReference type="AlphaFoldDB" id="A0A9P3GFT2"/>
<dbReference type="EMBL" id="BPQB01000029">
    <property type="protein sequence ID" value="GJE92940.1"/>
    <property type="molecule type" value="Genomic_DNA"/>
</dbReference>
<keyword evidence="3" id="KW-1185">Reference proteome</keyword>
<dbReference type="InterPro" id="IPR046629">
    <property type="entry name" value="DUF6741"/>
</dbReference>
<gene>
    <name evidence="2" type="ORF">PsYK624_090990</name>
</gene>
<feature type="domain" description="DUF6741" evidence="1">
    <location>
        <begin position="43"/>
        <end position="161"/>
    </location>
</feature>
<sequence length="165" mass="18504">MTFHTFMDFGDAALPGIVVPQPVYTAPGQFAQLPTIRFTEGGRPGVRLSNALNKVFQNLAKSNEVPKLSEQAKKITIRINWPGYQPWSYVVHAFDHSYEVRPITLAKLAHEVAKTVRLLKNDMATSGTVSPDWSLNNVNIEELVLLELRHVSTGSWQPVLCLDRH</sequence>
<protein>
    <recommendedName>
        <fullName evidence="1">DUF6741 domain-containing protein</fullName>
    </recommendedName>
</protein>
<dbReference type="Pfam" id="PF20526">
    <property type="entry name" value="DUF6741"/>
    <property type="match status" value="1"/>
</dbReference>